<evidence type="ECO:0000259" key="1">
    <source>
        <dbReference type="Pfam" id="PF00534"/>
    </source>
</evidence>
<dbReference type="PANTHER" id="PTHR12526:SF630">
    <property type="entry name" value="GLYCOSYLTRANSFERASE"/>
    <property type="match status" value="1"/>
</dbReference>
<dbReference type="STRING" id="1601833.SAMN05518684_1084"/>
<accession>A0A1H9UKC2</accession>
<dbReference type="CDD" id="cd03811">
    <property type="entry name" value="GT4_GT28_WabH-like"/>
    <property type="match status" value="1"/>
</dbReference>
<evidence type="ECO:0000313" key="2">
    <source>
        <dbReference type="EMBL" id="SES09905.1"/>
    </source>
</evidence>
<proteinExistence type="predicted"/>
<feature type="domain" description="Glycosyl transferase family 1" evidence="1">
    <location>
        <begin position="228"/>
        <end position="374"/>
    </location>
</feature>
<dbReference type="InterPro" id="IPR001296">
    <property type="entry name" value="Glyco_trans_1"/>
</dbReference>
<dbReference type="SUPFAM" id="SSF53756">
    <property type="entry name" value="UDP-Glycosyltransferase/glycogen phosphorylase"/>
    <property type="match status" value="1"/>
</dbReference>
<dbReference type="Pfam" id="PF00534">
    <property type="entry name" value="Glycos_transf_1"/>
    <property type="match status" value="1"/>
</dbReference>
<dbReference type="AlphaFoldDB" id="A0A1H9UKC2"/>
<evidence type="ECO:0000313" key="3">
    <source>
        <dbReference type="Proteomes" id="UP000198571"/>
    </source>
</evidence>
<gene>
    <name evidence="2" type="ORF">SAMN05518684_1084</name>
</gene>
<sequence>MMKKKVLFTLINMNIGGTEKALLDMVRELPEDQYDITILMLEEYGGFLDSVPLNVKVRYLKNYDLIKPVIHNPPRVTSMDYIKKGKLIKSICFSTYYLVSKFKKNKSFLFDYLLKNYPQIDNDYDIAVAYAGPMDFISYFVLNKITAKKKVQWIHFDITKIGFDKAFANKNYDKFDKIFVVSEEAKNKVIKTVPGIKKKTEVFYNLISPNRIKQLAKEGKGFDDVFDGKRILTVGRLTKEKGLDLAIKALARLISEGYNVRWYCVGEGKYRDDYEKLIKTYNLENKFILLGSDTNPYRYMDQCDIYVQCSRHEGYCITLAEARHLNKPIVTTNFTGAGEHIKNGETGLIVNISEDGIYEGLKRLIDNEELSRSFEIRLNNETGHLKNDELKKIHSL</sequence>
<dbReference type="GO" id="GO:0016757">
    <property type="term" value="F:glycosyltransferase activity"/>
    <property type="evidence" value="ECO:0007669"/>
    <property type="project" value="InterPro"/>
</dbReference>
<dbReference type="Proteomes" id="UP000198571">
    <property type="component" value="Unassembled WGS sequence"/>
</dbReference>
<organism evidence="2 3">
    <name type="scientific">Salipaludibacillus aurantiacus</name>
    <dbReference type="NCBI Taxonomy" id="1601833"/>
    <lineage>
        <taxon>Bacteria</taxon>
        <taxon>Bacillati</taxon>
        <taxon>Bacillota</taxon>
        <taxon>Bacilli</taxon>
        <taxon>Bacillales</taxon>
        <taxon>Bacillaceae</taxon>
    </lineage>
</organism>
<protein>
    <submittedName>
        <fullName evidence="2">Glycosyltransferase involved in cell wall bisynthesis</fullName>
    </submittedName>
</protein>
<dbReference type="EMBL" id="FOGT01000008">
    <property type="protein sequence ID" value="SES09905.1"/>
    <property type="molecule type" value="Genomic_DNA"/>
</dbReference>
<keyword evidence="3" id="KW-1185">Reference proteome</keyword>
<dbReference type="Gene3D" id="3.40.50.2000">
    <property type="entry name" value="Glycogen Phosphorylase B"/>
    <property type="match status" value="2"/>
</dbReference>
<reference evidence="3" key="1">
    <citation type="submission" date="2016-10" db="EMBL/GenBank/DDBJ databases">
        <authorList>
            <person name="Varghese N."/>
            <person name="Submissions S."/>
        </authorList>
    </citation>
    <scope>NUCLEOTIDE SEQUENCE [LARGE SCALE GENOMIC DNA]</scope>
    <source>
        <strain evidence="3">S9</strain>
    </source>
</reference>
<dbReference type="PANTHER" id="PTHR12526">
    <property type="entry name" value="GLYCOSYLTRANSFERASE"/>
    <property type="match status" value="1"/>
</dbReference>
<keyword evidence="2" id="KW-0808">Transferase</keyword>
<name>A0A1H9UKC2_9BACI</name>